<comment type="caution">
    <text evidence="1">The sequence shown here is derived from an EMBL/GenBank/DDBJ whole genome shotgun (WGS) entry which is preliminary data.</text>
</comment>
<keyword evidence="2" id="KW-1185">Reference proteome</keyword>
<evidence type="ECO:0000313" key="1">
    <source>
        <dbReference type="EMBL" id="KAK3682544.1"/>
    </source>
</evidence>
<name>A0AAE0X1J6_9PEZI</name>
<protein>
    <submittedName>
        <fullName evidence="1">Uncharacterized protein</fullName>
    </submittedName>
</protein>
<accession>A0AAE0X1J6</accession>
<sequence length="218" mass="23548">MLAVGTWSVRKQSPLSPDFHRCDCGQLMFDARGSITWHGKRLFKMSKRPAGGECDKRRGGTAVAIRSGAPAANGPLGGWAESWRNRFWPLSSGIAFKEQCCQSEAAVLGRSEVLGTDCGKTKAPQPPPARSSVRATPPACLASAHPSLSTLVQCPGHTFALDCNAQRAKLSPRALSRSFHSLASQYPPPTTFALLHTRPGLHHTALHRTSVCNPWNTR</sequence>
<evidence type="ECO:0000313" key="2">
    <source>
        <dbReference type="Proteomes" id="UP001270362"/>
    </source>
</evidence>
<organism evidence="1 2">
    <name type="scientific">Podospora appendiculata</name>
    <dbReference type="NCBI Taxonomy" id="314037"/>
    <lineage>
        <taxon>Eukaryota</taxon>
        <taxon>Fungi</taxon>
        <taxon>Dikarya</taxon>
        <taxon>Ascomycota</taxon>
        <taxon>Pezizomycotina</taxon>
        <taxon>Sordariomycetes</taxon>
        <taxon>Sordariomycetidae</taxon>
        <taxon>Sordariales</taxon>
        <taxon>Podosporaceae</taxon>
        <taxon>Podospora</taxon>
    </lineage>
</organism>
<dbReference type="AlphaFoldDB" id="A0AAE0X1J6"/>
<reference evidence="1" key="2">
    <citation type="submission" date="2023-06" db="EMBL/GenBank/DDBJ databases">
        <authorList>
            <consortium name="Lawrence Berkeley National Laboratory"/>
            <person name="Haridas S."/>
            <person name="Hensen N."/>
            <person name="Bonometti L."/>
            <person name="Westerberg I."/>
            <person name="Brannstrom I.O."/>
            <person name="Guillou S."/>
            <person name="Cros-Aarteil S."/>
            <person name="Calhoun S."/>
            <person name="Kuo A."/>
            <person name="Mondo S."/>
            <person name="Pangilinan J."/>
            <person name="Riley R."/>
            <person name="Labutti K."/>
            <person name="Andreopoulos B."/>
            <person name="Lipzen A."/>
            <person name="Chen C."/>
            <person name="Yanf M."/>
            <person name="Daum C."/>
            <person name="Ng V."/>
            <person name="Clum A."/>
            <person name="Steindorff A."/>
            <person name="Ohm R."/>
            <person name="Martin F."/>
            <person name="Silar P."/>
            <person name="Natvig D."/>
            <person name="Lalanne C."/>
            <person name="Gautier V."/>
            <person name="Ament-Velasquez S.L."/>
            <person name="Kruys A."/>
            <person name="Hutchinson M.I."/>
            <person name="Powell A.J."/>
            <person name="Barry K."/>
            <person name="Miller A.N."/>
            <person name="Grigoriev I.V."/>
            <person name="Debuchy R."/>
            <person name="Gladieux P."/>
            <person name="Thoren M.H."/>
            <person name="Johannesson H."/>
        </authorList>
    </citation>
    <scope>NUCLEOTIDE SEQUENCE</scope>
    <source>
        <strain evidence="1">CBS 314.62</strain>
    </source>
</reference>
<proteinExistence type="predicted"/>
<reference evidence="1" key="1">
    <citation type="journal article" date="2023" name="Mol. Phylogenet. Evol.">
        <title>Genome-scale phylogeny and comparative genomics of the fungal order Sordariales.</title>
        <authorList>
            <person name="Hensen N."/>
            <person name="Bonometti L."/>
            <person name="Westerberg I."/>
            <person name="Brannstrom I.O."/>
            <person name="Guillou S."/>
            <person name="Cros-Aarteil S."/>
            <person name="Calhoun S."/>
            <person name="Haridas S."/>
            <person name="Kuo A."/>
            <person name="Mondo S."/>
            <person name="Pangilinan J."/>
            <person name="Riley R."/>
            <person name="LaButti K."/>
            <person name="Andreopoulos B."/>
            <person name="Lipzen A."/>
            <person name="Chen C."/>
            <person name="Yan M."/>
            <person name="Daum C."/>
            <person name="Ng V."/>
            <person name="Clum A."/>
            <person name="Steindorff A."/>
            <person name="Ohm R.A."/>
            <person name="Martin F."/>
            <person name="Silar P."/>
            <person name="Natvig D.O."/>
            <person name="Lalanne C."/>
            <person name="Gautier V."/>
            <person name="Ament-Velasquez S.L."/>
            <person name="Kruys A."/>
            <person name="Hutchinson M.I."/>
            <person name="Powell A.J."/>
            <person name="Barry K."/>
            <person name="Miller A.N."/>
            <person name="Grigoriev I.V."/>
            <person name="Debuchy R."/>
            <person name="Gladieux P."/>
            <person name="Hiltunen Thoren M."/>
            <person name="Johannesson H."/>
        </authorList>
    </citation>
    <scope>NUCLEOTIDE SEQUENCE</scope>
    <source>
        <strain evidence="1">CBS 314.62</strain>
    </source>
</reference>
<dbReference type="Proteomes" id="UP001270362">
    <property type="component" value="Unassembled WGS sequence"/>
</dbReference>
<gene>
    <name evidence="1" type="ORF">B0T22DRAFT_287525</name>
</gene>
<dbReference type="EMBL" id="JAULSO010000005">
    <property type="protein sequence ID" value="KAK3682544.1"/>
    <property type="molecule type" value="Genomic_DNA"/>
</dbReference>